<evidence type="ECO:0000256" key="1">
    <source>
        <dbReference type="ARBA" id="ARBA00022679"/>
    </source>
</evidence>
<dbReference type="SUPFAM" id="SSF52540">
    <property type="entry name" value="P-loop containing nucleoside triphosphate hydrolases"/>
    <property type="match status" value="1"/>
</dbReference>
<dbReference type="InterPro" id="IPR011990">
    <property type="entry name" value="TPR-like_helical_dom_sf"/>
</dbReference>
<dbReference type="InterPro" id="IPR019734">
    <property type="entry name" value="TPR_rpt"/>
</dbReference>
<dbReference type="Pfam" id="PF14559">
    <property type="entry name" value="TPR_19"/>
    <property type="match status" value="1"/>
</dbReference>
<keyword evidence="4" id="KW-1185">Reference proteome</keyword>
<dbReference type="InterPro" id="IPR027417">
    <property type="entry name" value="P-loop_NTPase"/>
</dbReference>
<protein>
    <submittedName>
        <fullName evidence="3">Tetratricopeptide repeat-containing protein</fullName>
    </submittedName>
</protein>
<feature type="repeat" description="TPR" evidence="2">
    <location>
        <begin position="49"/>
        <end position="82"/>
    </location>
</feature>
<evidence type="ECO:0000256" key="2">
    <source>
        <dbReference type="PROSITE-ProRule" id="PRU00339"/>
    </source>
</evidence>
<dbReference type="Proteomes" id="UP000183685">
    <property type="component" value="Unassembled WGS sequence"/>
</dbReference>
<dbReference type="GO" id="GO:0008476">
    <property type="term" value="F:protein-tyrosine sulfotransferase activity"/>
    <property type="evidence" value="ECO:0007669"/>
    <property type="project" value="InterPro"/>
</dbReference>
<dbReference type="PANTHER" id="PTHR12788">
    <property type="entry name" value="PROTEIN-TYROSINE SULFOTRANSFERASE 2"/>
    <property type="match status" value="1"/>
</dbReference>
<dbReference type="Gene3D" id="1.25.40.10">
    <property type="entry name" value="Tetratricopeptide repeat domain"/>
    <property type="match status" value="2"/>
</dbReference>
<evidence type="ECO:0000313" key="4">
    <source>
        <dbReference type="Proteomes" id="UP000183685"/>
    </source>
</evidence>
<dbReference type="AlphaFoldDB" id="A0A1G6USN2"/>
<proteinExistence type="predicted"/>
<dbReference type="InterPro" id="IPR026634">
    <property type="entry name" value="TPST-like"/>
</dbReference>
<dbReference type="SUPFAM" id="SSF48452">
    <property type="entry name" value="TPR-like"/>
    <property type="match status" value="1"/>
</dbReference>
<dbReference type="SMART" id="SM00028">
    <property type="entry name" value="TPR"/>
    <property type="match status" value="4"/>
</dbReference>
<keyword evidence="1" id="KW-0808">Transferase</keyword>
<gene>
    <name evidence="3" type="ORF">SAMN04488071_0666</name>
</gene>
<dbReference type="PANTHER" id="PTHR12788:SF10">
    <property type="entry name" value="PROTEIN-TYROSINE SULFOTRANSFERASE"/>
    <property type="match status" value="1"/>
</dbReference>
<accession>A0A1G6USN2</accession>
<sequence>MAFKVVRLNRTGSAGNIVLNEALKKVVAKQYQEAHNLSMEMIRQDVKDPRPYHALGLLALDHRNFVKAVELCERATMLSPSEAVYWAAYAQVLSVVGRQNDAREAAEKAAALPVNDPMTADIIAVVFSRAGFHERAVPFFRQAISLNPGPANFHYNLASSLQFAGRFEEAEEAYKETLARDAEFFKAHSGLVALKKQTSGDNRLDELLPMFDRLAGDADAALHLGHAIAKTYEDLGEYDESLVWLKRAKAQNRERYPTDEAEQADMFKAAVETAGFDAAGAADGAPIFVVGLPRTGTTLVDRILSTHPDVVSAGELNVFAGLVKAKAGSSSNMVLDAETLRMVEGADLAEIGNHYMAATKVLARGAERFVDKMPLNFFYAALILKALPNARIVALRRGAMDSCLSNYRQLFSTQFSYYNYTYDLESTAQFYRGFDGLMAQWRDLLPADRFMEIRYEDIVFDQEAQTRRLLDFCGLDWFEGCLRFHENAAPVSTASSVQVRQPLYSGSIGRWKRYSDEGLEPLTRALRDLAQD</sequence>
<name>A0A1G6USN2_9PROT</name>
<dbReference type="EMBL" id="FNAK01000001">
    <property type="protein sequence ID" value="SDD43577.1"/>
    <property type="molecule type" value="Genomic_DNA"/>
</dbReference>
<evidence type="ECO:0000313" key="3">
    <source>
        <dbReference type="EMBL" id="SDD43577.1"/>
    </source>
</evidence>
<dbReference type="Gene3D" id="3.40.50.300">
    <property type="entry name" value="P-loop containing nucleotide triphosphate hydrolases"/>
    <property type="match status" value="1"/>
</dbReference>
<keyword evidence="2" id="KW-0802">TPR repeat</keyword>
<dbReference type="STRING" id="637679.GCA_001550055_00225"/>
<organism evidence="3 4">
    <name type="scientific">Kordiimonas lacus</name>
    <dbReference type="NCBI Taxonomy" id="637679"/>
    <lineage>
        <taxon>Bacteria</taxon>
        <taxon>Pseudomonadati</taxon>
        <taxon>Pseudomonadota</taxon>
        <taxon>Alphaproteobacteria</taxon>
        <taxon>Kordiimonadales</taxon>
        <taxon>Kordiimonadaceae</taxon>
        <taxon>Kordiimonas</taxon>
    </lineage>
</organism>
<dbReference type="Pfam" id="PF13469">
    <property type="entry name" value="Sulfotransfer_3"/>
    <property type="match status" value="1"/>
</dbReference>
<dbReference type="PROSITE" id="PS50005">
    <property type="entry name" value="TPR"/>
    <property type="match status" value="1"/>
</dbReference>
<reference evidence="3 4" key="1">
    <citation type="submission" date="2016-10" db="EMBL/GenBank/DDBJ databases">
        <authorList>
            <person name="de Groot N.N."/>
        </authorList>
    </citation>
    <scope>NUCLEOTIDE SEQUENCE [LARGE SCALE GENOMIC DNA]</scope>
    <source>
        <strain evidence="3 4">CGMCC 1.9109</strain>
    </source>
</reference>